<evidence type="ECO:0000313" key="1">
    <source>
        <dbReference type="EMBL" id="GBR73764.1"/>
    </source>
</evidence>
<organism evidence="1 2">
    <name type="scientific">Termititenax aidoneus</name>
    <dbReference type="NCBI Taxonomy" id="2218524"/>
    <lineage>
        <taxon>Bacteria</taxon>
        <taxon>Bacillati</taxon>
        <taxon>Candidatus Margulisiibacteriota</taxon>
        <taxon>Candidatus Termititenacia</taxon>
        <taxon>Candidatus Termititenacales</taxon>
        <taxon>Candidatus Termititenacaceae</taxon>
        <taxon>Candidatus Termititenax</taxon>
    </lineage>
</organism>
<protein>
    <submittedName>
        <fullName evidence="1">Uncharacterized protein</fullName>
    </submittedName>
</protein>
<accession>A0A388TAK8</accession>
<dbReference type="EMBL" id="BGZN01000019">
    <property type="protein sequence ID" value="GBR73764.1"/>
    <property type="molecule type" value="Genomic_DNA"/>
</dbReference>
<comment type="caution">
    <text evidence="1">The sequence shown here is derived from an EMBL/GenBank/DDBJ whole genome shotgun (WGS) entry which is preliminary data.</text>
</comment>
<dbReference type="AlphaFoldDB" id="A0A388TAK8"/>
<evidence type="ECO:0000313" key="2">
    <source>
        <dbReference type="Proteomes" id="UP000269352"/>
    </source>
</evidence>
<sequence>MAEVYLTGGASWLNDYAKTLSDGLTPSNNKVTRVSSKYYTDRDSEIYKKAAALSYRENIPDSVLEIALATYYTSAINIRPVESDKFLPANDPREADLKLGKEVYQEMQALRFLGNTASVGRYEGMLKFIIDRGKVSEADIKKFMAKGIAEEVDAQFNRVSFMIDRNYNAVLTRNPQTGQYKLSYEGVGHVANELPIVSSLEALSSEMSKSGDFSATAFNEVRAQAALIPAVVIAQGGQTEAVQGTITKAITDFYLEPTPARYNVIRDIDVLFIKRAYEFSNDPFFAVLSQMYGRLLVSLSKPISEKISSDTKELPSVLALTQTQVNALTVKR</sequence>
<reference evidence="1 2" key="1">
    <citation type="journal article" date="2019" name="ISME J.">
        <title>Genome analyses of uncultured TG2/ZB3 bacteria in 'Margulisbacteria' specifically attached to ectosymbiotic spirochetes of protists in the termite gut.</title>
        <authorList>
            <person name="Utami Y.D."/>
            <person name="Kuwahara H."/>
            <person name="Igai K."/>
            <person name="Murakami T."/>
            <person name="Sugaya K."/>
            <person name="Morikawa T."/>
            <person name="Nagura Y."/>
            <person name="Yuki M."/>
            <person name="Deevong P."/>
            <person name="Inoue T."/>
            <person name="Kihara K."/>
            <person name="Lo N."/>
            <person name="Yamada A."/>
            <person name="Ohkuma M."/>
            <person name="Hongoh Y."/>
        </authorList>
    </citation>
    <scope>NUCLEOTIDE SEQUENCE [LARGE SCALE GENOMIC DNA]</scope>
    <source>
        <strain evidence="1">NkOx7-01</strain>
    </source>
</reference>
<keyword evidence="2" id="KW-1185">Reference proteome</keyword>
<proteinExistence type="predicted"/>
<name>A0A388TAK8_TERA1</name>
<gene>
    <name evidence="1" type="ORF">NO1_1067</name>
</gene>
<dbReference type="Proteomes" id="UP000269352">
    <property type="component" value="Unassembled WGS sequence"/>
</dbReference>